<feature type="signal peptide" evidence="1">
    <location>
        <begin position="1"/>
        <end position="25"/>
    </location>
</feature>
<dbReference type="CDD" id="cd14727">
    <property type="entry name" value="ChanN-like"/>
    <property type="match status" value="1"/>
</dbReference>
<feature type="domain" description="Haem-binding uptake Tiki superfamily ChaN" evidence="2">
    <location>
        <begin position="58"/>
        <end position="260"/>
    </location>
</feature>
<dbReference type="OrthoDB" id="9795827at2"/>
<accession>A0A1I4S8R6</accession>
<dbReference type="AlphaFoldDB" id="A0A1I4S8R6"/>
<dbReference type="STRING" id="195064.SAMN05421721_11427"/>
<proteinExistence type="predicted"/>
<dbReference type="InterPro" id="IPR007314">
    <property type="entry name" value="Cofac_haem-bd_dom"/>
</dbReference>
<dbReference type="Gene3D" id="3.40.50.11550">
    <property type="match status" value="2"/>
</dbReference>
<dbReference type="RefSeq" id="WP_090486500.1">
    <property type="nucleotide sequence ID" value="NZ_FOUO01000014.1"/>
</dbReference>
<dbReference type="Proteomes" id="UP000199556">
    <property type="component" value="Unassembled WGS sequence"/>
</dbReference>
<evidence type="ECO:0000313" key="3">
    <source>
        <dbReference type="EMBL" id="SFM60906.1"/>
    </source>
</evidence>
<evidence type="ECO:0000313" key="4">
    <source>
        <dbReference type="Proteomes" id="UP000199556"/>
    </source>
</evidence>
<name>A0A1I4S8R6_ECTMO</name>
<dbReference type="EMBL" id="FOUO01000014">
    <property type="protein sequence ID" value="SFM60906.1"/>
    <property type="molecule type" value="Genomic_DNA"/>
</dbReference>
<evidence type="ECO:0000256" key="1">
    <source>
        <dbReference type="SAM" id="SignalP"/>
    </source>
</evidence>
<keyword evidence="4" id="KW-1185">Reference proteome</keyword>
<sequence length="322" mass="35884">MSRRPLALFAAVALAAILALQPAPASEWEAPHLQDHPLVGRIWSVEQARTLSREDLRRHLQGAAYVLLGEVHDNPDHHRLHGQVLQWLARGAGEGPGVAFEIFDREQQPRIERMRAEGVREAERLGRELEVAARHWPWPLYRPLVQWVLDHDRPLVAANLSAPRAARIAREGAEAVLGAEAVHRLGLDRPLPAAGRQLVQDIQEAHCGYLPTHRVGGMVQAQRARDAVMAQSLQTLAVRPAVLIAGNGHVRRDYGVPFYLPGDGVLSLGFLEVSEDRRRMANYGDTLQGRYDIVWFTPRVRVTDPCEAFRQQLEGMGQEPGG</sequence>
<organism evidence="3 4">
    <name type="scientific">Ectothiorhodospira mobilis</name>
    <dbReference type="NCBI Taxonomy" id="195064"/>
    <lineage>
        <taxon>Bacteria</taxon>
        <taxon>Pseudomonadati</taxon>
        <taxon>Pseudomonadota</taxon>
        <taxon>Gammaproteobacteria</taxon>
        <taxon>Chromatiales</taxon>
        <taxon>Ectothiorhodospiraceae</taxon>
        <taxon>Ectothiorhodospira</taxon>
    </lineage>
</organism>
<reference evidence="3 4" key="1">
    <citation type="submission" date="2016-10" db="EMBL/GenBank/DDBJ databases">
        <authorList>
            <person name="de Groot N.N."/>
        </authorList>
    </citation>
    <scope>NUCLEOTIDE SEQUENCE [LARGE SCALE GENOMIC DNA]</scope>
    <source>
        <strain evidence="3 4">DSM 4180</strain>
    </source>
</reference>
<feature type="chain" id="PRO_5011515893" evidence="1">
    <location>
        <begin position="26"/>
        <end position="322"/>
    </location>
</feature>
<protein>
    <submittedName>
        <fullName evidence="3">Uncharacterized iron-regulated protein</fullName>
    </submittedName>
</protein>
<dbReference type="SUPFAM" id="SSF159501">
    <property type="entry name" value="EreA/ChaN-like"/>
    <property type="match status" value="1"/>
</dbReference>
<gene>
    <name evidence="3" type="ORF">SAMN05421721_11427</name>
</gene>
<keyword evidence="1" id="KW-0732">Signal</keyword>
<dbReference type="Pfam" id="PF04187">
    <property type="entry name" value="Cofac_haem_bdg"/>
    <property type="match status" value="1"/>
</dbReference>
<evidence type="ECO:0000259" key="2">
    <source>
        <dbReference type="Pfam" id="PF04187"/>
    </source>
</evidence>